<evidence type="ECO:0000256" key="11">
    <source>
        <dbReference type="PROSITE-ProRule" id="PRU01360"/>
    </source>
</evidence>
<keyword evidence="13" id="KW-0732">Signal</keyword>
<dbReference type="EMBL" id="QFYR01000002">
    <property type="protein sequence ID" value="RAK52718.1"/>
    <property type="molecule type" value="Genomic_DNA"/>
</dbReference>
<dbReference type="InterPro" id="IPR036942">
    <property type="entry name" value="Beta-barrel_TonB_sf"/>
</dbReference>
<keyword evidence="17" id="KW-1185">Reference proteome</keyword>
<evidence type="ECO:0000256" key="12">
    <source>
        <dbReference type="RuleBase" id="RU003357"/>
    </source>
</evidence>
<sequence>MRPRLTGSSLAALLAATAAQAEAPEKDHAASGLAELIVTAQRRPEALQEVPLSVSVISGDRTRAEGLRTLEDLSAWAPGLVATGDVGYGAAPLAIRGVGGANGGANFFADEPVAVYVDGAYIGRLSVSTADLVDVDALQVIRGPQGTLFGRNATAGAVLVTSRRPTPRPDGVLNARWDSLGAFKAEAAFGGPLAGDGLQARLALGHAHRDGFGRNVITGRKVGGGDDTTARLTLRLTPGERSRFDLIGEYRRQDAEVALIRIAALTGGPADSPFVPRPDLGRVLDRGQYAFDTPGDLRSETKAATLLGEHRLGRMTLSTVSNYRRFSLGGSGDADNTAPADRTGGPVEAYNTVRLTHEQWLQEVRLASPPDARIAWVAGAFHMRERNKVHPSIIQNAGAFFRLGTRATFDAGQTVRAGAVFADASVRATDRLTLRGGARLSREEKVFSLTQTVLTLAGGFAPPAGKVVPAGFAVAAPPTFQATRQFDDVSLRAVLDYRFAPGALAYLNFSQGFKSGGFNVYGLNRGFDPEEIDALEGGLKVELLDRRLRINAAAFRYHYENLQVRLPVTSGGIDIRNVASARTHGAEAEIAVFGDGFQLDASLAWLDARFTDGVLPAVPGSARFAYGASIPLIQEAIDGARLSRAPRWQGAITAEAWRQAGAGWRLAAAASLRLQSNVFYLETNQDQPTYQSGDWSELNARLSLSPPGGRIVLTLFGENLLDDRHVTAATALAGYPQGAINAPRRIGLRATWRP</sequence>
<dbReference type="Gene3D" id="2.40.170.20">
    <property type="entry name" value="TonB-dependent receptor, beta-barrel domain"/>
    <property type="match status" value="1"/>
</dbReference>
<dbReference type="PROSITE" id="PS52016">
    <property type="entry name" value="TONB_DEPENDENT_REC_3"/>
    <property type="match status" value="1"/>
</dbReference>
<evidence type="ECO:0000256" key="3">
    <source>
        <dbReference type="ARBA" id="ARBA00022452"/>
    </source>
</evidence>
<evidence type="ECO:0000256" key="8">
    <source>
        <dbReference type="ARBA" id="ARBA00023077"/>
    </source>
</evidence>
<dbReference type="OrthoDB" id="7413795at2"/>
<keyword evidence="8 12" id="KW-0798">TonB box</keyword>
<dbReference type="GO" id="GO:0009279">
    <property type="term" value="C:cell outer membrane"/>
    <property type="evidence" value="ECO:0007669"/>
    <property type="project" value="UniProtKB-SubCell"/>
</dbReference>
<accession>A0A328AIP3</accession>
<evidence type="ECO:0000256" key="4">
    <source>
        <dbReference type="ARBA" id="ARBA00022496"/>
    </source>
</evidence>
<keyword evidence="4" id="KW-0410">Iron transport</keyword>
<name>A0A328AIP3_9CAUL</name>
<reference evidence="17" key="1">
    <citation type="submission" date="2018-05" db="EMBL/GenBank/DDBJ databases">
        <authorList>
            <person name="Li X."/>
        </authorList>
    </citation>
    <scope>NUCLEOTIDE SEQUENCE [LARGE SCALE GENOMIC DNA]</scope>
    <source>
        <strain evidence="17">YIM 73061</strain>
    </source>
</reference>
<gene>
    <name evidence="16" type="ORF">DJ018_11030</name>
</gene>
<dbReference type="AlphaFoldDB" id="A0A328AIP3"/>
<evidence type="ECO:0000256" key="2">
    <source>
        <dbReference type="ARBA" id="ARBA00022448"/>
    </source>
</evidence>
<protein>
    <recommendedName>
        <fullName evidence="18">TonB-dependent receptor</fullName>
    </recommendedName>
</protein>
<keyword evidence="9 11" id="KW-0472">Membrane</keyword>
<dbReference type="Pfam" id="PF07715">
    <property type="entry name" value="Plug"/>
    <property type="match status" value="1"/>
</dbReference>
<dbReference type="InterPro" id="IPR039426">
    <property type="entry name" value="TonB-dep_rcpt-like"/>
</dbReference>
<evidence type="ECO:0000313" key="16">
    <source>
        <dbReference type="EMBL" id="RAK52718.1"/>
    </source>
</evidence>
<dbReference type="SUPFAM" id="SSF56935">
    <property type="entry name" value="Porins"/>
    <property type="match status" value="1"/>
</dbReference>
<feature type="chain" id="PRO_5016234902" description="TonB-dependent receptor" evidence="13">
    <location>
        <begin position="24"/>
        <end position="754"/>
    </location>
</feature>
<proteinExistence type="inferred from homology"/>
<dbReference type="PANTHER" id="PTHR32552:SF81">
    <property type="entry name" value="TONB-DEPENDENT OUTER MEMBRANE RECEPTOR"/>
    <property type="match status" value="1"/>
</dbReference>
<evidence type="ECO:0000256" key="1">
    <source>
        <dbReference type="ARBA" id="ARBA00004571"/>
    </source>
</evidence>
<evidence type="ECO:0000256" key="6">
    <source>
        <dbReference type="ARBA" id="ARBA00023004"/>
    </source>
</evidence>
<keyword evidence="2 11" id="KW-0813">Transport</keyword>
<dbReference type="InterPro" id="IPR012910">
    <property type="entry name" value="Plug_dom"/>
</dbReference>
<feature type="domain" description="TonB-dependent receptor plug" evidence="15">
    <location>
        <begin position="47"/>
        <end position="157"/>
    </location>
</feature>
<dbReference type="Proteomes" id="UP000249725">
    <property type="component" value="Unassembled WGS sequence"/>
</dbReference>
<evidence type="ECO:0000256" key="9">
    <source>
        <dbReference type="ARBA" id="ARBA00023136"/>
    </source>
</evidence>
<evidence type="ECO:0000256" key="10">
    <source>
        <dbReference type="ARBA" id="ARBA00023237"/>
    </source>
</evidence>
<organism evidence="16 17">
    <name type="scientific">Phenylobacterium deserti</name>
    <dbReference type="NCBI Taxonomy" id="1914756"/>
    <lineage>
        <taxon>Bacteria</taxon>
        <taxon>Pseudomonadati</taxon>
        <taxon>Pseudomonadota</taxon>
        <taxon>Alphaproteobacteria</taxon>
        <taxon>Caulobacterales</taxon>
        <taxon>Caulobacteraceae</taxon>
        <taxon>Phenylobacterium</taxon>
    </lineage>
</organism>
<comment type="caution">
    <text evidence="16">The sequence shown here is derived from an EMBL/GenBank/DDBJ whole genome shotgun (WGS) entry which is preliminary data.</text>
</comment>
<feature type="signal peptide" evidence="13">
    <location>
        <begin position="1"/>
        <end position="23"/>
    </location>
</feature>
<dbReference type="PANTHER" id="PTHR32552">
    <property type="entry name" value="FERRICHROME IRON RECEPTOR-RELATED"/>
    <property type="match status" value="1"/>
</dbReference>
<evidence type="ECO:0000256" key="7">
    <source>
        <dbReference type="ARBA" id="ARBA00023065"/>
    </source>
</evidence>
<keyword evidence="7" id="KW-0406">Ion transport</keyword>
<evidence type="ECO:0000256" key="5">
    <source>
        <dbReference type="ARBA" id="ARBA00022692"/>
    </source>
</evidence>
<comment type="subcellular location">
    <subcellularLocation>
        <location evidence="1 11">Cell outer membrane</location>
        <topology evidence="1 11">Multi-pass membrane protein</topology>
    </subcellularLocation>
</comment>
<dbReference type="InterPro" id="IPR000531">
    <property type="entry name" value="Beta-barrel_TonB"/>
</dbReference>
<keyword evidence="10 11" id="KW-0998">Cell outer membrane</keyword>
<keyword evidence="6" id="KW-0408">Iron</keyword>
<dbReference type="Pfam" id="PF00593">
    <property type="entry name" value="TonB_dep_Rec_b-barrel"/>
    <property type="match status" value="1"/>
</dbReference>
<evidence type="ECO:0000256" key="13">
    <source>
        <dbReference type="SAM" id="SignalP"/>
    </source>
</evidence>
<evidence type="ECO:0000313" key="17">
    <source>
        <dbReference type="Proteomes" id="UP000249725"/>
    </source>
</evidence>
<feature type="domain" description="TonB-dependent receptor-like beta-barrel" evidence="14">
    <location>
        <begin position="281"/>
        <end position="720"/>
    </location>
</feature>
<dbReference type="RefSeq" id="WP_111515003.1">
    <property type="nucleotide sequence ID" value="NZ_QFYR01000002.1"/>
</dbReference>
<keyword evidence="3 11" id="KW-1134">Transmembrane beta strand</keyword>
<dbReference type="GO" id="GO:0006826">
    <property type="term" value="P:iron ion transport"/>
    <property type="evidence" value="ECO:0007669"/>
    <property type="project" value="UniProtKB-KW"/>
</dbReference>
<comment type="similarity">
    <text evidence="11 12">Belongs to the TonB-dependent receptor family.</text>
</comment>
<evidence type="ECO:0000259" key="15">
    <source>
        <dbReference type="Pfam" id="PF07715"/>
    </source>
</evidence>
<evidence type="ECO:0000259" key="14">
    <source>
        <dbReference type="Pfam" id="PF00593"/>
    </source>
</evidence>
<evidence type="ECO:0008006" key="18">
    <source>
        <dbReference type="Google" id="ProtNLM"/>
    </source>
</evidence>
<keyword evidence="5 11" id="KW-0812">Transmembrane</keyword>